<dbReference type="STRING" id="1314785.A0A165IDK9"/>
<reference evidence="10 11" key="1">
    <citation type="journal article" date="2016" name="Mol. Biol. Evol.">
        <title>Comparative Genomics of Early-Diverging Mushroom-Forming Fungi Provides Insights into the Origins of Lignocellulose Decay Capabilities.</title>
        <authorList>
            <person name="Nagy L.G."/>
            <person name="Riley R."/>
            <person name="Tritt A."/>
            <person name="Adam C."/>
            <person name="Daum C."/>
            <person name="Floudas D."/>
            <person name="Sun H."/>
            <person name="Yadav J.S."/>
            <person name="Pangilinan J."/>
            <person name="Larsson K.H."/>
            <person name="Matsuura K."/>
            <person name="Barry K."/>
            <person name="Labutti K."/>
            <person name="Kuo R."/>
            <person name="Ohm R.A."/>
            <person name="Bhattacharya S.S."/>
            <person name="Shirouzu T."/>
            <person name="Yoshinaga Y."/>
            <person name="Martin F.M."/>
            <person name="Grigoriev I.V."/>
            <person name="Hibbett D.S."/>
        </authorList>
    </citation>
    <scope>NUCLEOTIDE SEQUENCE [LARGE SCALE GENOMIC DNA]</scope>
    <source>
        <strain evidence="10 11">93-53</strain>
    </source>
</reference>
<dbReference type="SUPFAM" id="SSF56112">
    <property type="entry name" value="Protein kinase-like (PK-like)"/>
    <property type="match status" value="1"/>
</dbReference>
<dbReference type="OrthoDB" id="2753408at2759"/>
<dbReference type="EMBL" id="KV427605">
    <property type="protein sequence ID" value="KZT12935.1"/>
    <property type="molecule type" value="Genomic_DNA"/>
</dbReference>
<comment type="catalytic activity">
    <reaction evidence="8">
        <text>L-seryl-[protein] + ATP = O-phospho-L-seryl-[protein] + ADP + H(+)</text>
        <dbReference type="Rhea" id="RHEA:17989"/>
        <dbReference type="Rhea" id="RHEA-COMP:9863"/>
        <dbReference type="Rhea" id="RHEA-COMP:11604"/>
        <dbReference type="ChEBI" id="CHEBI:15378"/>
        <dbReference type="ChEBI" id="CHEBI:29999"/>
        <dbReference type="ChEBI" id="CHEBI:30616"/>
        <dbReference type="ChEBI" id="CHEBI:83421"/>
        <dbReference type="ChEBI" id="CHEBI:456216"/>
        <dbReference type="EC" id="2.7.11.1"/>
    </reaction>
</comment>
<keyword evidence="6" id="KW-0067">ATP-binding</keyword>
<organism evidence="10 11">
    <name type="scientific">Laetiporus sulphureus 93-53</name>
    <dbReference type="NCBI Taxonomy" id="1314785"/>
    <lineage>
        <taxon>Eukaryota</taxon>
        <taxon>Fungi</taxon>
        <taxon>Dikarya</taxon>
        <taxon>Basidiomycota</taxon>
        <taxon>Agaricomycotina</taxon>
        <taxon>Agaricomycetes</taxon>
        <taxon>Polyporales</taxon>
        <taxon>Laetiporus</taxon>
    </lineage>
</organism>
<dbReference type="EC" id="2.7.11.1" evidence="1"/>
<proteinExistence type="predicted"/>
<evidence type="ECO:0000256" key="8">
    <source>
        <dbReference type="ARBA" id="ARBA00048679"/>
    </source>
</evidence>
<evidence type="ECO:0000256" key="6">
    <source>
        <dbReference type="ARBA" id="ARBA00022840"/>
    </source>
</evidence>
<dbReference type="RefSeq" id="XP_040770445.1">
    <property type="nucleotide sequence ID" value="XM_040903477.1"/>
</dbReference>
<keyword evidence="5" id="KW-0418">Kinase</keyword>
<dbReference type="Proteomes" id="UP000076871">
    <property type="component" value="Unassembled WGS sequence"/>
</dbReference>
<gene>
    <name evidence="10" type="ORF">LAESUDRAFT_638568</name>
</gene>
<dbReference type="Pfam" id="PF01163">
    <property type="entry name" value="RIO1"/>
    <property type="match status" value="1"/>
</dbReference>
<dbReference type="GO" id="GO:0004674">
    <property type="term" value="F:protein serine/threonine kinase activity"/>
    <property type="evidence" value="ECO:0007669"/>
    <property type="project" value="UniProtKB-KW"/>
</dbReference>
<dbReference type="InterPro" id="IPR018934">
    <property type="entry name" value="RIO_dom"/>
</dbReference>
<feature type="non-terminal residue" evidence="10">
    <location>
        <position position="166"/>
    </location>
</feature>
<keyword evidence="3" id="KW-0808">Transferase</keyword>
<dbReference type="AlphaFoldDB" id="A0A165IDK9"/>
<keyword evidence="4" id="KW-0547">Nucleotide-binding</keyword>
<evidence type="ECO:0000256" key="1">
    <source>
        <dbReference type="ARBA" id="ARBA00012513"/>
    </source>
</evidence>
<evidence type="ECO:0000256" key="7">
    <source>
        <dbReference type="ARBA" id="ARBA00047899"/>
    </source>
</evidence>
<evidence type="ECO:0000313" key="11">
    <source>
        <dbReference type="Proteomes" id="UP000076871"/>
    </source>
</evidence>
<dbReference type="InterPro" id="IPR011009">
    <property type="entry name" value="Kinase-like_dom_sf"/>
</dbReference>
<dbReference type="Gene3D" id="1.10.510.10">
    <property type="entry name" value="Transferase(Phosphotransferase) domain 1"/>
    <property type="match status" value="1"/>
</dbReference>
<feature type="non-terminal residue" evidence="10">
    <location>
        <position position="1"/>
    </location>
</feature>
<protein>
    <recommendedName>
        <fullName evidence="1">non-specific serine/threonine protein kinase</fullName>
        <ecNumber evidence="1">2.7.11.1</ecNumber>
    </recommendedName>
</protein>
<evidence type="ECO:0000259" key="9">
    <source>
        <dbReference type="PROSITE" id="PS50011"/>
    </source>
</evidence>
<dbReference type="GeneID" id="63820508"/>
<dbReference type="InParanoid" id="A0A165IDK9"/>
<evidence type="ECO:0000313" key="10">
    <source>
        <dbReference type="EMBL" id="KZT12935.1"/>
    </source>
</evidence>
<accession>A0A165IDK9</accession>
<keyword evidence="2" id="KW-0723">Serine/threonine-protein kinase</keyword>
<dbReference type="GO" id="GO:0005524">
    <property type="term" value="F:ATP binding"/>
    <property type="evidence" value="ECO:0007669"/>
    <property type="project" value="UniProtKB-KW"/>
</dbReference>
<evidence type="ECO:0000256" key="5">
    <source>
        <dbReference type="ARBA" id="ARBA00022777"/>
    </source>
</evidence>
<dbReference type="PROSITE" id="PS50011">
    <property type="entry name" value="PROTEIN_KINASE_DOM"/>
    <property type="match status" value="1"/>
</dbReference>
<evidence type="ECO:0000256" key="3">
    <source>
        <dbReference type="ARBA" id="ARBA00022679"/>
    </source>
</evidence>
<sequence>TITKGRLLFTGTTVEENRPTVIKFSHRYSEDVHRVCAKHNCVPSIIGTTLLPSRWNMTVMELIADPWVNIADAYNTLRGRKFSIVREQLKALLSILREGGFVHGDLRDTNILVNTDTMIIKVVDFEWAGKEGEAQYPAFLNVRSVHCPQDVQSRKLIKYEHDEEMI</sequence>
<evidence type="ECO:0000256" key="2">
    <source>
        <dbReference type="ARBA" id="ARBA00022527"/>
    </source>
</evidence>
<keyword evidence="11" id="KW-1185">Reference proteome</keyword>
<comment type="catalytic activity">
    <reaction evidence="7">
        <text>L-threonyl-[protein] + ATP = O-phospho-L-threonyl-[protein] + ADP + H(+)</text>
        <dbReference type="Rhea" id="RHEA:46608"/>
        <dbReference type="Rhea" id="RHEA-COMP:11060"/>
        <dbReference type="Rhea" id="RHEA-COMP:11605"/>
        <dbReference type="ChEBI" id="CHEBI:15378"/>
        <dbReference type="ChEBI" id="CHEBI:30013"/>
        <dbReference type="ChEBI" id="CHEBI:30616"/>
        <dbReference type="ChEBI" id="CHEBI:61977"/>
        <dbReference type="ChEBI" id="CHEBI:456216"/>
        <dbReference type="EC" id="2.7.11.1"/>
    </reaction>
</comment>
<dbReference type="InterPro" id="IPR000719">
    <property type="entry name" value="Prot_kinase_dom"/>
</dbReference>
<name>A0A165IDK9_9APHY</name>
<feature type="domain" description="Protein kinase" evidence="9">
    <location>
        <begin position="1"/>
        <end position="166"/>
    </location>
</feature>
<evidence type="ECO:0000256" key="4">
    <source>
        <dbReference type="ARBA" id="ARBA00022741"/>
    </source>
</evidence>